<keyword evidence="2" id="KW-1185">Reference proteome</keyword>
<name>A0A8J2LI62_9HEXA</name>
<proteinExistence type="predicted"/>
<dbReference type="EMBL" id="CAJVCH010564291">
    <property type="protein sequence ID" value="CAG7832283.1"/>
    <property type="molecule type" value="Genomic_DNA"/>
</dbReference>
<comment type="caution">
    <text evidence="1">The sequence shown here is derived from an EMBL/GenBank/DDBJ whole genome shotgun (WGS) entry which is preliminary data.</text>
</comment>
<feature type="non-terminal residue" evidence="1">
    <location>
        <position position="119"/>
    </location>
</feature>
<dbReference type="Proteomes" id="UP000708208">
    <property type="component" value="Unassembled WGS sequence"/>
</dbReference>
<reference evidence="1" key="1">
    <citation type="submission" date="2021-06" db="EMBL/GenBank/DDBJ databases">
        <authorList>
            <person name="Hodson N. C."/>
            <person name="Mongue J. A."/>
            <person name="Jaron S. K."/>
        </authorList>
    </citation>
    <scope>NUCLEOTIDE SEQUENCE</scope>
</reference>
<gene>
    <name evidence="1" type="ORF">AFUS01_LOCUS41972</name>
</gene>
<evidence type="ECO:0000313" key="2">
    <source>
        <dbReference type="Proteomes" id="UP000708208"/>
    </source>
</evidence>
<organism evidence="1 2">
    <name type="scientific">Allacma fusca</name>
    <dbReference type="NCBI Taxonomy" id="39272"/>
    <lineage>
        <taxon>Eukaryota</taxon>
        <taxon>Metazoa</taxon>
        <taxon>Ecdysozoa</taxon>
        <taxon>Arthropoda</taxon>
        <taxon>Hexapoda</taxon>
        <taxon>Collembola</taxon>
        <taxon>Symphypleona</taxon>
        <taxon>Sminthuridae</taxon>
        <taxon>Allacma</taxon>
    </lineage>
</organism>
<evidence type="ECO:0000313" key="1">
    <source>
        <dbReference type="EMBL" id="CAG7832283.1"/>
    </source>
</evidence>
<protein>
    <submittedName>
        <fullName evidence="1">Uncharacterized protein</fullName>
    </submittedName>
</protein>
<sequence length="119" mass="13338">KNQKRFYQLPLPAEGLGVNFITRKGSVVGYYSRTYPSPNSALHDGILLGNTFIPALKLANWGKMRPLDEPVVYLSFEGTNDLNEYEFLTGPGSPGPIPDFSRFVQLSPEINVTWDVFNE</sequence>
<feature type="non-terminal residue" evidence="1">
    <location>
        <position position="1"/>
    </location>
</feature>
<accession>A0A8J2LI62</accession>
<dbReference type="AlphaFoldDB" id="A0A8J2LI62"/>